<feature type="transmembrane region" description="Helical" evidence="5">
    <location>
        <begin position="174"/>
        <end position="191"/>
    </location>
</feature>
<keyword evidence="3 5" id="KW-1133">Transmembrane helix</keyword>
<sequence>MIFSYLLITFSLLVANVSNPWTTFWMEFTAGLGVLLGIVILCINKKLLMHKRISIILVAFFVLLVIDCFLRNNIYYGDNLIVFLYIYFFFISICLGWNFYFSLEKYAFFSIFVAIFCIGILLAQWIGIDLDKMYFRELTPGARVYANMGQPNHLATVLVWSGVLSIFLNNEKKLSNNLTIVFLVLVAFSQSLAQSRTSFLSLLMTFFVAFFIFKRSGRSVPIRKIGFWMVCLLFFSTILPLLQEVLGMRAERSLYEMGVGTSRTAHWLSMLDAVAKKPLFGYGWLHAAEAHISGTGYAIKESIFQYSHNLILDVALWAGIPFGIIIFFGISLGVVSCLKNSISTSQKYSFLLVVVFLVHCMLEFPYAYLHLLIPAGIFVGHCCKRNGSSEQYLNWFQSAIIIMIGVCLSLLVVYDYWGIERKTTALRFEYAKIYGGERVEEDSDVIVLDQAKALVEHTYREPAIDISAEIIKKNDKATYRYGTQRLLFHSAMVHGFNNDPKSSKKFLREICKIHSKSSCEFSKNQWNILKQEYPENIGNIDFPEI</sequence>
<proteinExistence type="predicted"/>
<dbReference type="InterPro" id="IPR021797">
    <property type="entry name" value="Wzy_C_2"/>
</dbReference>
<feature type="transmembrane region" description="Helical" evidence="5">
    <location>
        <begin position="55"/>
        <end position="74"/>
    </location>
</feature>
<feature type="transmembrane region" description="Helical" evidence="5">
    <location>
        <begin position="80"/>
        <end position="100"/>
    </location>
</feature>
<dbReference type="Pfam" id="PF11846">
    <property type="entry name" value="Wzy_C_2"/>
    <property type="match status" value="1"/>
</dbReference>
<dbReference type="Proteomes" id="UP001647436">
    <property type="component" value="Unassembled WGS sequence"/>
</dbReference>
<feature type="domain" description="O-antigen ligase-related" evidence="6">
    <location>
        <begin position="182"/>
        <end position="327"/>
    </location>
</feature>
<feature type="transmembrane region" description="Helical" evidence="5">
    <location>
        <begin position="350"/>
        <end position="369"/>
    </location>
</feature>
<feature type="transmembrane region" description="Helical" evidence="5">
    <location>
        <begin position="197"/>
        <end position="213"/>
    </location>
</feature>
<evidence type="ECO:0000256" key="1">
    <source>
        <dbReference type="ARBA" id="ARBA00004141"/>
    </source>
</evidence>
<feature type="transmembrane region" description="Helical" evidence="5">
    <location>
        <begin position="148"/>
        <end position="167"/>
    </location>
</feature>
<reference evidence="9 10" key="1">
    <citation type="submission" date="2020-03" db="EMBL/GenBank/DDBJ databases">
        <title>The role of nitrogen metabolism on polyethylene biodegradation.</title>
        <authorList>
            <person name="Peixoto J."/>
            <person name="Vizzotto C.S."/>
            <person name="Ramos A."/>
            <person name="Alves G."/>
            <person name="Steindorff A."/>
            <person name="Kruger R."/>
        </authorList>
    </citation>
    <scope>NUCLEOTIDE SEQUENCE [LARGE SCALE GENOMIC DNA]</scope>
    <source>
        <strain evidence="9 10">PE63</strain>
    </source>
</reference>
<dbReference type="InterPro" id="IPR007016">
    <property type="entry name" value="O-antigen_ligase-rel_domated"/>
</dbReference>
<keyword evidence="4 5" id="KW-0472">Membrane</keyword>
<dbReference type="EMBL" id="JAANES010000004">
    <property type="protein sequence ID" value="MBS3020849.1"/>
    <property type="molecule type" value="Genomic_DNA"/>
</dbReference>
<evidence type="ECO:0000313" key="10">
    <source>
        <dbReference type="Proteomes" id="UP001647436"/>
    </source>
</evidence>
<dbReference type="InterPro" id="IPR031726">
    <property type="entry name" value="PglL_A"/>
</dbReference>
<evidence type="ECO:0000256" key="2">
    <source>
        <dbReference type="ARBA" id="ARBA00022692"/>
    </source>
</evidence>
<keyword evidence="10" id="KW-1185">Reference proteome</keyword>
<evidence type="ECO:0000256" key="5">
    <source>
        <dbReference type="SAM" id="Phobius"/>
    </source>
</evidence>
<evidence type="ECO:0000256" key="4">
    <source>
        <dbReference type="ARBA" id="ARBA00023136"/>
    </source>
</evidence>
<keyword evidence="2 5" id="KW-0812">Transmembrane</keyword>
<feature type="transmembrane region" description="Helical" evidence="5">
    <location>
        <begin position="395"/>
        <end position="417"/>
    </location>
</feature>
<evidence type="ECO:0000313" key="9">
    <source>
        <dbReference type="EMBL" id="MBS3020849.1"/>
    </source>
</evidence>
<comment type="caution">
    <text evidence="9">The sequence shown here is derived from an EMBL/GenBank/DDBJ whole genome shotgun (WGS) entry which is preliminary data.</text>
</comment>
<protein>
    <recommendedName>
        <fullName evidence="11">Virulence factor membrane-bound polymerase C-terminal domain-containing protein</fullName>
    </recommendedName>
</protein>
<evidence type="ECO:0000259" key="6">
    <source>
        <dbReference type="Pfam" id="PF04932"/>
    </source>
</evidence>
<feature type="transmembrane region" description="Helical" evidence="5">
    <location>
        <begin position="107"/>
        <end position="128"/>
    </location>
</feature>
<organism evidence="9 10">
    <name type="scientific">Comamonas brasiliensis</name>
    <dbReference type="NCBI Taxonomy" id="1812482"/>
    <lineage>
        <taxon>Bacteria</taxon>
        <taxon>Pseudomonadati</taxon>
        <taxon>Pseudomonadota</taxon>
        <taxon>Betaproteobacteria</taxon>
        <taxon>Burkholderiales</taxon>
        <taxon>Comamonadaceae</taxon>
        <taxon>Comamonas</taxon>
    </lineage>
</organism>
<evidence type="ECO:0000259" key="7">
    <source>
        <dbReference type="Pfam" id="PF11846"/>
    </source>
</evidence>
<gene>
    <name evidence="9" type="ORF">DJFAAGMI_03613</name>
</gene>
<evidence type="ECO:0008006" key="11">
    <source>
        <dbReference type="Google" id="ProtNLM"/>
    </source>
</evidence>
<dbReference type="Pfam" id="PF04932">
    <property type="entry name" value="Wzy_C"/>
    <property type="match status" value="1"/>
</dbReference>
<dbReference type="InterPro" id="IPR051533">
    <property type="entry name" value="WaaL-like"/>
</dbReference>
<evidence type="ECO:0000259" key="8">
    <source>
        <dbReference type="Pfam" id="PF15864"/>
    </source>
</evidence>
<evidence type="ECO:0000256" key="3">
    <source>
        <dbReference type="ARBA" id="ARBA00022989"/>
    </source>
</evidence>
<dbReference type="PANTHER" id="PTHR37422:SF21">
    <property type="entry name" value="EXOQ-LIKE PROTEIN"/>
    <property type="match status" value="1"/>
</dbReference>
<dbReference type="PANTHER" id="PTHR37422">
    <property type="entry name" value="TEICHURONIC ACID BIOSYNTHESIS PROTEIN TUAE"/>
    <property type="match status" value="1"/>
</dbReference>
<comment type="subcellular location">
    <subcellularLocation>
        <location evidence="1">Membrane</location>
        <topology evidence="1">Multi-pass membrane protein</topology>
    </subcellularLocation>
</comment>
<feature type="transmembrane region" description="Helical" evidence="5">
    <location>
        <begin position="225"/>
        <end position="242"/>
    </location>
</feature>
<feature type="transmembrane region" description="Helical" evidence="5">
    <location>
        <begin position="25"/>
        <end position="43"/>
    </location>
</feature>
<feature type="transmembrane region" description="Helical" evidence="5">
    <location>
        <begin position="314"/>
        <end position="338"/>
    </location>
</feature>
<accession>A0ABS5LWH2</accession>
<feature type="domain" description="Virulence factor membrane-bound polymerase C-terminal" evidence="7">
    <location>
        <begin position="350"/>
        <end position="424"/>
    </location>
</feature>
<name>A0ABS5LWH2_9BURK</name>
<feature type="domain" description="Protein glycosylation ligase" evidence="8">
    <location>
        <begin position="144"/>
        <end position="168"/>
    </location>
</feature>
<dbReference type="Pfam" id="PF15864">
    <property type="entry name" value="PglL_A"/>
    <property type="match status" value="1"/>
</dbReference>